<dbReference type="InterPro" id="IPR050613">
    <property type="entry name" value="Sec_Metabolite_Reg"/>
</dbReference>
<dbReference type="GO" id="GO:0008270">
    <property type="term" value="F:zinc ion binding"/>
    <property type="evidence" value="ECO:0007669"/>
    <property type="project" value="InterPro"/>
</dbReference>
<evidence type="ECO:0000256" key="2">
    <source>
        <dbReference type="ARBA" id="ARBA00022723"/>
    </source>
</evidence>
<evidence type="ECO:0000256" key="4">
    <source>
        <dbReference type="SAM" id="MobiDB-lite"/>
    </source>
</evidence>
<dbReference type="CDD" id="cd00067">
    <property type="entry name" value="GAL4"/>
    <property type="match status" value="1"/>
</dbReference>
<dbReference type="Proteomes" id="UP000235672">
    <property type="component" value="Unassembled WGS sequence"/>
</dbReference>
<keyword evidence="2" id="KW-0479">Metal-binding</keyword>
<sequence>MSAVAEARINKQRKPHKNPRAPLACESCRIRKIKCNRELPCQNCIVRSIPSQCNYRGQGHIPASGLRSAHVEGMQDRLNRLETLVTTLVAQEHPPDQVQPIVEHVNGTSGPETIAREAQTPEAGIQRGLGVLKVNDNTSVYRGSTHWRDVMSELNELKSIWNQVQDDQDDFLSQVAFSTDIVNGPGLLCGVVKPVGMEELLATIPPKCSTDKLINLFFDKKHSPIPIFNVLHKPTFMQQYEKHWENPSETKIMWIGLLFSMLSLIMLSFYLNEDEPPEYEGTSHSLYELYRLRTAQCLMMGDITKCAPYTLETLVNNIMAEWARNGEGEARVWMMVGVLVRVALQMGYHRDPSQYPEITIFQGEMRRRVWTFVQGLDTLTSILVGLPSMLRTLDSDTKDPLNVHDWELTENMRTLPESRPSSEITQVSYMLAKRKLLIIARDMLGLLGALGQPSYEQVLHLDDRLVEAYLELPAYLKIESTEKMLNETPSLVNQRIQLAFLYNQCGCILHRKFFARGRTDTHFSRSYKRCIESALSLLEHQHYLHTENKVKGDIKPRHWYRVAHTSHDFILAAMIVCLDIRYRKIEEQSGRAVNFDESQQAKIWQSLEFACNIWREEKGSSPEAAKVYDVLSQVLGTHAMEENWGVIQSQIAQPVSQSNPELPLFASNQWLGVPEVNMDIDWELWDSFIEGGNFQDTIGTI</sequence>
<feature type="domain" description="Zn(2)-C6 fungal-type" evidence="5">
    <location>
        <begin position="24"/>
        <end position="55"/>
    </location>
</feature>
<dbReference type="InterPro" id="IPR001138">
    <property type="entry name" value="Zn2Cys6_DnaBD"/>
</dbReference>
<comment type="subcellular location">
    <subcellularLocation>
        <location evidence="1">Nucleus</location>
    </subcellularLocation>
</comment>
<accession>A0A2J6QG75</accession>
<evidence type="ECO:0000313" key="7">
    <source>
        <dbReference type="Proteomes" id="UP000235672"/>
    </source>
</evidence>
<dbReference type="CDD" id="cd12148">
    <property type="entry name" value="fungal_TF_MHR"/>
    <property type="match status" value="1"/>
</dbReference>
<dbReference type="SMART" id="SM00066">
    <property type="entry name" value="GAL4"/>
    <property type="match status" value="1"/>
</dbReference>
<evidence type="ECO:0000259" key="5">
    <source>
        <dbReference type="PROSITE" id="PS50048"/>
    </source>
</evidence>
<dbReference type="AlphaFoldDB" id="A0A2J6QG75"/>
<proteinExistence type="predicted"/>
<dbReference type="Pfam" id="PF04082">
    <property type="entry name" value="Fungal_trans"/>
    <property type="match status" value="1"/>
</dbReference>
<reference evidence="6 7" key="1">
    <citation type="submission" date="2016-05" db="EMBL/GenBank/DDBJ databases">
        <title>A degradative enzymes factory behind the ericoid mycorrhizal symbiosis.</title>
        <authorList>
            <consortium name="DOE Joint Genome Institute"/>
            <person name="Martino E."/>
            <person name="Morin E."/>
            <person name="Grelet G."/>
            <person name="Kuo A."/>
            <person name="Kohler A."/>
            <person name="Daghino S."/>
            <person name="Barry K."/>
            <person name="Choi C."/>
            <person name="Cichocki N."/>
            <person name="Clum A."/>
            <person name="Copeland A."/>
            <person name="Hainaut M."/>
            <person name="Haridas S."/>
            <person name="Labutti K."/>
            <person name="Lindquist E."/>
            <person name="Lipzen A."/>
            <person name="Khouja H.-R."/>
            <person name="Murat C."/>
            <person name="Ohm R."/>
            <person name="Olson A."/>
            <person name="Spatafora J."/>
            <person name="Veneault-Fourrey C."/>
            <person name="Henrissat B."/>
            <person name="Grigoriev I."/>
            <person name="Martin F."/>
            <person name="Perotto S."/>
        </authorList>
    </citation>
    <scope>NUCLEOTIDE SEQUENCE [LARGE SCALE GENOMIC DNA]</scope>
    <source>
        <strain evidence="6 7">UAMH 7357</strain>
    </source>
</reference>
<dbReference type="OrthoDB" id="762982at2759"/>
<name>A0A2J6QG75_9HELO</name>
<keyword evidence="7" id="KW-1185">Reference proteome</keyword>
<organism evidence="6 7">
    <name type="scientific">Hyaloscypha hepaticicola</name>
    <dbReference type="NCBI Taxonomy" id="2082293"/>
    <lineage>
        <taxon>Eukaryota</taxon>
        <taxon>Fungi</taxon>
        <taxon>Dikarya</taxon>
        <taxon>Ascomycota</taxon>
        <taxon>Pezizomycotina</taxon>
        <taxon>Leotiomycetes</taxon>
        <taxon>Helotiales</taxon>
        <taxon>Hyaloscyphaceae</taxon>
        <taxon>Hyaloscypha</taxon>
    </lineage>
</organism>
<dbReference type="EMBL" id="KZ613470">
    <property type="protein sequence ID" value="PMD25269.1"/>
    <property type="molecule type" value="Genomic_DNA"/>
</dbReference>
<dbReference type="InterPro" id="IPR007219">
    <property type="entry name" value="XnlR_reg_dom"/>
</dbReference>
<dbReference type="PROSITE" id="PS00463">
    <property type="entry name" value="ZN2_CY6_FUNGAL_1"/>
    <property type="match status" value="1"/>
</dbReference>
<dbReference type="GO" id="GO:0005634">
    <property type="term" value="C:nucleus"/>
    <property type="evidence" value="ECO:0007669"/>
    <property type="project" value="UniProtKB-SubCell"/>
</dbReference>
<dbReference type="PROSITE" id="PS50048">
    <property type="entry name" value="ZN2_CY6_FUNGAL_2"/>
    <property type="match status" value="1"/>
</dbReference>
<dbReference type="Pfam" id="PF00172">
    <property type="entry name" value="Zn_clus"/>
    <property type="match status" value="1"/>
</dbReference>
<dbReference type="STRING" id="1745343.A0A2J6QG75"/>
<dbReference type="InterPro" id="IPR036864">
    <property type="entry name" value="Zn2-C6_fun-type_DNA-bd_sf"/>
</dbReference>
<evidence type="ECO:0000256" key="1">
    <source>
        <dbReference type="ARBA" id="ARBA00004123"/>
    </source>
</evidence>
<feature type="region of interest" description="Disordered" evidence="4">
    <location>
        <begin position="1"/>
        <end position="21"/>
    </location>
</feature>
<evidence type="ECO:0000313" key="6">
    <source>
        <dbReference type="EMBL" id="PMD25269.1"/>
    </source>
</evidence>
<evidence type="ECO:0000256" key="3">
    <source>
        <dbReference type="ARBA" id="ARBA00023242"/>
    </source>
</evidence>
<dbReference type="PANTHER" id="PTHR31001">
    <property type="entry name" value="UNCHARACTERIZED TRANSCRIPTIONAL REGULATORY PROTEIN"/>
    <property type="match status" value="1"/>
</dbReference>
<gene>
    <name evidence="6" type="ORF">NA56DRAFT_699188</name>
</gene>
<protein>
    <recommendedName>
        <fullName evidence="5">Zn(2)-C6 fungal-type domain-containing protein</fullName>
    </recommendedName>
</protein>
<dbReference type="SMART" id="SM00906">
    <property type="entry name" value="Fungal_trans"/>
    <property type="match status" value="1"/>
</dbReference>
<dbReference type="PANTHER" id="PTHR31001:SF49">
    <property type="entry name" value="ZN(II)2CYS6 TRANSCRIPTION FACTOR (EUROFUNG)"/>
    <property type="match status" value="1"/>
</dbReference>
<dbReference type="Gene3D" id="4.10.240.10">
    <property type="entry name" value="Zn(2)-C6 fungal-type DNA-binding domain"/>
    <property type="match status" value="1"/>
</dbReference>
<dbReference type="SUPFAM" id="SSF57701">
    <property type="entry name" value="Zn2/Cys6 DNA-binding domain"/>
    <property type="match status" value="1"/>
</dbReference>
<dbReference type="GO" id="GO:0000981">
    <property type="term" value="F:DNA-binding transcription factor activity, RNA polymerase II-specific"/>
    <property type="evidence" value="ECO:0007669"/>
    <property type="project" value="InterPro"/>
</dbReference>
<feature type="compositionally biased region" description="Basic residues" evidence="4">
    <location>
        <begin position="10"/>
        <end position="19"/>
    </location>
</feature>
<keyword evidence="3" id="KW-0539">Nucleus</keyword>
<dbReference type="GO" id="GO:0006351">
    <property type="term" value="P:DNA-templated transcription"/>
    <property type="evidence" value="ECO:0007669"/>
    <property type="project" value="InterPro"/>
</dbReference>
<dbReference type="GO" id="GO:0003677">
    <property type="term" value="F:DNA binding"/>
    <property type="evidence" value="ECO:0007669"/>
    <property type="project" value="InterPro"/>
</dbReference>